<dbReference type="PANTHER" id="PTHR45913:SF19">
    <property type="entry name" value="LOW QUALITY PROTEIN: ZINC FINGER BED DOMAIN-CONTAINING PROTEIN 5-LIKE"/>
    <property type="match status" value="1"/>
</dbReference>
<name>A0A4Y2I1C6_ARAVE</name>
<evidence type="ECO:0008006" key="3">
    <source>
        <dbReference type="Google" id="ProtNLM"/>
    </source>
</evidence>
<evidence type="ECO:0000313" key="1">
    <source>
        <dbReference type="EMBL" id="GBM71577.1"/>
    </source>
</evidence>
<dbReference type="AlphaFoldDB" id="A0A4Y2I1C6"/>
<gene>
    <name evidence="1" type="ORF">AVEN_103089_1</name>
</gene>
<protein>
    <recommendedName>
        <fullName evidence="3">Zinc finger BED domain-containing protein 5</fullName>
    </recommendedName>
</protein>
<dbReference type="EMBL" id="BGPR01261046">
    <property type="protein sequence ID" value="GBM71577.1"/>
    <property type="molecule type" value="Genomic_DNA"/>
</dbReference>
<dbReference type="PANTHER" id="PTHR45913">
    <property type="entry name" value="EPM2A-INTERACTING PROTEIN 1"/>
    <property type="match status" value="1"/>
</dbReference>
<accession>A0A4Y2I1C6</accession>
<dbReference type="Proteomes" id="UP000499080">
    <property type="component" value="Unassembled WGS sequence"/>
</dbReference>
<proteinExistence type="predicted"/>
<evidence type="ECO:0000313" key="2">
    <source>
        <dbReference type="Proteomes" id="UP000499080"/>
    </source>
</evidence>
<sequence length="114" mass="12917">MSIGIEATINERIKRTASFQYRWINADDVSDLSILLVIAKYLNINELEENVLLCYPVTKRCTGEDIFNAIQGYFCEKEIDWTKCCGICTDGGKSMSSCYKGLRGRIKIVVPHIT</sequence>
<keyword evidence="2" id="KW-1185">Reference proteome</keyword>
<dbReference type="OrthoDB" id="6435379at2759"/>
<organism evidence="1 2">
    <name type="scientific">Araneus ventricosus</name>
    <name type="common">Orbweaver spider</name>
    <name type="synonym">Epeira ventricosa</name>
    <dbReference type="NCBI Taxonomy" id="182803"/>
    <lineage>
        <taxon>Eukaryota</taxon>
        <taxon>Metazoa</taxon>
        <taxon>Ecdysozoa</taxon>
        <taxon>Arthropoda</taxon>
        <taxon>Chelicerata</taxon>
        <taxon>Arachnida</taxon>
        <taxon>Araneae</taxon>
        <taxon>Araneomorphae</taxon>
        <taxon>Entelegynae</taxon>
        <taxon>Araneoidea</taxon>
        <taxon>Araneidae</taxon>
        <taxon>Araneus</taxon>
    </lineage>
</organism>
<reference evidence="1 2" key="1">
    <citation type="journal article" date="2019" name="Sci. Rep.">
        <title>Orb-weaving spider Araneus ventricosus genome elucidates the spidroin gene catalogue.</title>
        <authorList>
            <person name="Kono N."/>
            <person name="Nakamura H."/>
            <person name="Ohtoshi R."/>
            <person name="Moran D.A.P."/>
            <person name="Shinohara A."/>
            <person name="Yoshida Y."/>
            <person name="Fujiwara M."/>
            <person name="Mori M."/>
            <person name="Tomita M."/>
            <person name="Arakawa K."/>
        </authorList>
    </citation>
    <scope>NUCLEOTIDE SEQUENCE [LARGE SCALE GENOMIC DNA]</scope>
</reference>
<comment type="caution">
    <text evidence="1">The sequence shown here is derived from an EMBL/GenBank/DDBJ whole genome shotgun (WGS) entry which is preliminary data.</text>
</comment>